<protein>
    <submittedName>
        <fullName evidence="1">Uncharacterized protein</fullName>
    </submittedName>
</protein>
<evidence type="ECO:0000313" key="2">
    <source>
        <dbReference type="Proteomes" id="UP000095598"/>
    </source>
</evidence>
<proteinExistence type="predicted"/>
<gene>
    <name evidence="1" type="ORF">ERS852425_02404</name>
</gene>
<sequence>MYNDTITLFNRYESKQGDTWYPSILHNCNLNMDKASIIAKYGSDSQDNAVLNVQYSLKDGKKMVGSKLWLPPKEWSKQANDKLPQTLTFSSKANGFDFFIVGEWENEELIADDDYIDGFYEEMKLKYDYVFAITGSAFYDIIPHFEVMAK</sequence>
<dbReference type="AlphaFoldDB" id="A0A173TXP7"/>
<organism evidence="1 2">
    <name type="scientific">Anaerostipes hadrus</name>
    <dbReference type="NCBI Taxonomy" id="649756"/>
    <lineage>
        <taxon>Bacteria</taxon>
        <taxon>Bacillati</taxon>
        <taxon>Bacillota</taxon>
        <taxon>Clostridia</taxon>
        <taxon>Lachnospirales</taxon>
        <taxon>Lachnospiraceae</taxon>
        <taxon>Anaerostipes</taxon>
    </lineage>
</organism>
<reference evidence="1 2" key="1">
    <citation type="submission" date="2015-09" db="EMBL/GenBank/DDBJ databases">
        <authorList>
            <consortium name="Pathogen Informatics"/>
        </authorList>
    </citation>
    <scope>NUCLEOTIDE SEQUENCE [LARGE SCALE GENOMIC DNA]</scope>
    <source>
        <strain evidence="1 2">2789STDY5608868</strain>
    </source>
</reference>
<dbReference type="EMBL" id="CYXT01000019">
    <property type="protein sequence ID" value="CUN06665.1"/>
    <property type="molecule type" value="Genomic_DNA"/>
</dbReference>
<dbReference type="Proteomes" id="UP000095598">
    <property type="component" value="Unassembled WGS sequence"/>
</dbReference>
<accession>A0A173TXP7</accession>
<evidence type="ECO:0000313" key="1">
    <source>
        <dbReference type="EMBL" id="CUN06665.1"/>
    </source>
</evidence>
<dbReference type="RefSeq" id="WP_055259194.1">
    <property type="nucleotide sequence ID" value="NZ_CYXT01000019.1"/>
</dbReference>
<name>A0A173TXP7_ANAHA</name>